<dbReference type="AlphaFoldDB" id="A0A840BZ33"/>
<keyword evidence="12" id="KW-1185">Reference proteome</keyword>
<dbReference type="Pfam" id="PF00528">
    <property type="entry name" value="BPD_transp_1"/>
    <property type="match status" value="1"/>
</dbReference>
<feature type="transmembrane region" description="Helical" evidence="9">
    <location>
        <begin position="58"/>
        <end position="81"/>
    </location>
</feature>
<protein>
    <submittedName>
        <fullName evidence="11">Polar amino acid transport system permease protein</fullName>
    </submittedName>
</protein>
<evidence type="ECO:0000256" key="2">
    <source>
        <dbReference type="ARBA" id="ARBA00010072"/>
    </source>
</evidence>
<keyword evidence="8 9" id="KW-0472">Membrane</keyword>
<dbReference type="GO" id="GO:0022857">
    <property type="term" value="F:transmembrane transporter activity"/>
    <property type="evidence" value="ECO:0007669"/>
    <property type="project" value="InterPro"/>
</dbReference>
<keyword evidence="3 9" id="KW-0813">Transport</keyword>
<keyword evidence="4" id="KW-1003">Cell membrane</keyword>
<evidence type="ECO:0000313" key="12">
    <source>
        <dbReference type="Proteomes" id="UP000577362"/>
    </source>
</evidence>
<evidence type="ECO:0000256" key="5">
    <source>
        <dbReference type="ARBA" id="ARBA00022519"/>
    </source>
</evidence>
<feature type="transmembrane region" description="Helical" evidence="9">
    <location>
        <begin position="20"/>
        <end position="46"/>
    </location>
</feature>
<evidence type="ECO:0000256" key="7">
    <source>
        <dbReference type="ARBA" id="ARBA00022989"/>
    </source>
</evidence>
<feature type="transmembrane region" description="Helical" evidence="9">
    <location>
        <begin position="101"/>
        <end position="126"/>
    </location>
</feature>
<evidence type="ECO:0000313" key="11">
    <source>
        <dbReference type="EMBL" id="MBB4015517.1"/>
    </source>
</evidence>
<evidence type="ECO:0000256" key="6">
    <source>
        <dbReference type="ARBA" id="ARBA00022692"/>
    </source>
</evidence>
<gene>
    <name evidence="11" type="ORF">GGR16_000523</name>
</gene>
<dbReference type="CDD" id="cd06261">
    <property type="entry name" value="TM_PBP2"/>
    <property type="match status" value="1"/>
</dbReference>
<proteinExistence type="inferred from homology"/>
<dbReference type="InterPro" id="IPR010065">
    <property type="entry name" value="AA_ABC_transptr_permease_3TM"/>
</dbReference>
<comment type="subcellular location">
    <subcellularLocation>
        <location evidence="1">Cell inner membrane</location>
        <topology evidence="1">Multi-pass membrane protein</topology>
    </subcellularLocation>
    <subcellularLocation>
        <location evidence="9">Cell membrane</location>
        <topology evidence="9">Multi-pass membrane protein</topology>
    </subcellularLocation>
</comment>
<dbReference type="Gene3D" id="1.10.3720.10">
    <property type="entry name" value="MetI-like"/>
    <property type="match status" value="1"/>
</dbReference>
<comment type="caution">
    <text evidence="11">The sequence shown here is derived from an EMBL/GenBank/DDBJ whole genome shotgun (WGS) entry which is preliminary data.</text>
</comment>
<keyword evidence="6 9" id="KW-0812">Transmembrane</keyword>
<dbReference type="InterPro" id="IPR051613">
    <property type="entry name" value="ABC_transp_permease_HisMQ"/>
</dbReference>
<evidence type="ECO:0000259" key="10">
    <source>
        <dbReference type="PROSITE" id="PS50928"/>
    </source>
</evidence>
<dbReference type="GO" id="GO:0043190">
    <property type="term" value="C:ATP-binding cassette (ABC) transporter complex"/>
    <property type="evidence" value="ECO:0007669"/>
    <property type="project" value="InterPro"/>
</dbReference>
<dbReference type="SUPFAM" id="SSF161098">
    <property type="entry name" value="MetI-like"/>
    <property type="match status" value="1"/>
</dbReference>
<name>A0A840BZ33_9HYPH</name>
<reference evidence="11 12" key="1">
    <citation type="submission" date="2020-08" db="EMBL/GenBank/DDBJ databases">
        <title>Genomic Encyclopedia of Type Strains, Phase IV (KMG-IV): sequencing the most valuable type-strain genomes for metagenomic binning, comparative biology and taxonomic classification.</title>
        <authorList>
            <person name="Goeker M."/>
        </authorList>
    </citation>
    <scope>NUCLEOTIDE SEQUENCE [LARGE SCALE GENOMIC DNA]</scope>
    <source>
        <strain evidence="11 12">DSM 103737</strain>
    </source>
</reference>
<evidence type="ECO:0000256" key="3">
    <source>
        <dbReference type="ARBA" id="ARBA00022448"/>
    </source>
</evidence>
<feature type="transmembrane region" description="Helical" evidence="9">
    <location>
        <begin position="202"/>
        <end position="226"/>
    </location>
</feature>
<feature type="domain" description="ABC transmembrane type-1" evidence="10">
    <location>
        <begin position="23"/>
        <end position="219"/>
    </location>
</feature>
<accession>A0A840BZ33</accession>
<feature type="transmembrane region" description="Helical" evidence="9">
    <location>
        <begin position="147"/>
        <end position="166"/>
    </location>
</feature>
<organism evidence="11 12">
    <name type="scientific">Chelatococcus caeni</name>
    <dbReference type="NCBI Taxonomy" id="1348468"/>
    <lineage>
        <taxon>Bacteria</taxon>
        <taxon>Pseudomonadati</taxon>
        <taxon>Pseudomonadota</taxon>
        <taxon>Alphaproteobacteria</taxon>
        <taxon>Hyphomicrobiales</taxon>
        <taxon>Chelatococcaceae</taxon>
        <taxon>Chelatococcus</taxon>
    </lineage>
</organism>
<dbReference type="InterPro" id="IPR035906">
    <property type="entry name" value="MetI-like_sf"/>
</dbReference>
<dbReference type="Proteomes" id="UP000577362">
    <property type="component" value="Unassembled WGS sequence"/>
</dbReference>
<dbReference type="NCBIfam" id="TIGR01726">
    <property type="entry name" value="HEQRo_perm_3TM"/>
    <property type="match status" value="1"/>
</dbReference>
<dbReference type="PROSITE" id="PS50928">
    <property type="entry name" value="ABC_TM1"/>
    <property type="match status" value="1"/>
</dbReference>
<dbReference type="RefSeq" id="WP_019400553.1">
    <property type="nucleotide sequence ID" value="NZ_JACIEN010000001.1"/>
</dbReference>
<evidence type="ECO:0000256" key="8">
    <source>
        <dbReference type="ARBA" id="ARBA00023136"/>
    </source>
</evidence>
<dbReference type="InterPro" id="IPR000515">
    <property type="entry name" value="MetI-like"/>
</dbReference>
<sequence length="239" mass="25675">MTYYLDLLSFGPDGWGDELAQGALITIALAVLTLPFGLMLGLFVALGQRSGSRIARNVAVVFTTVFRGLPELLTLFIVYYGGQLLLQKLASAVGYTAQIQVNSFLAGFVALGLVLAAFSSEVWVGALNAIPNGQREAARALGLSARLSFRLVVLPQLVRVALPGLGNNWLVLLKDTSLVSTIALADLMRQTNIAVGSTKEPLFFYFVACLVYLFFSMLSGGALGWLEARTSRGQVRRPA</sequence>
<evidence type="ECO:0000256" key="4">
    <source>
        <dbReference type="ARBA" id="ARBA00022475"/>
    </source>
</evidence>
<dbReference type="EMBL" id="JACIEN010000001">
    <property type="protein sequence ID" value="MBB4015517.1"/>
    <property type="molecule type" value="Genomic_DNA"/>
</dbReference>
<keyword evidence="5" id="KW-0997">Cell inner membrane</keyword>
<comment type="similarity">
    <text evidence="2">Belongs to the binding-protein-dependent transport system permease family. HisMQ subfamily.</text>
</comment>
<dbReference type="PANTHER" id="PTHR30133:SF2">
    <property type="entry name" value="ARGININE ABC TRANSPORTER PERMEASE PROTEIN ARTQ"/>
    <property type="match status" value="1"/>
</dbReference>
<keyword evidence="7 9" id="KW-1133">Transmembrane helix</keyword>
<evidence type="ECO:0000256" key="1">
    <source>
        <dbReference type="ARBA" id="ARBA00004429"/>
    </source>
</evidence>
<evidence type="ECO:0000256" key="9">
    <source>
        <dbReference type="RuleBase" id="RU363032"/>
    </source>
</evidence>
<dbReference type="PANTHER" id="PTHR30133">
    <property type="entry name" value="CATIONIC AMINO ACID TRANSPORTER, MEMBRANE COMPONENT"/>
    <property type="match status" value="1"/>
</dbReference>